<dbReference type="STRING" id="699431.SY89_00463"/>
<reference evidence="10" key="1">
    <citation type="submission" date="2013-11" db="EMBL/GenBank/DDBJ databases">
        <authorList>
            <person name="Hoang H.T."/>
            <person name="Killian M.L."/>
            <person name="Madson D.M."/>
            <person name="Arruda P.H.E."/>
            <person name="Sun D."/>
            <person name="Schwartz K.J."/>
            <person name="Yoon K."/>
        </authorList>
    </citation>
    <scope>NUCLEOTIDE SEQUENCE [LARGE SCALE GENOMIC DNA]</scope>
    <source>
        <strain evidence="10">CDK2</strain>
    </source>
</reference>
<keyword evidence="7 9" id="KW-0413">Isomerase</keyword>
<evidence type="ECO:0000256" key="4">
    <source>
        <dbReference type="ARBA" id="ARBA00022746"/>
    </source>
</evidence>
<evidence type="ECO:0000313" key="10">
    <source>
        <dbReference type="Proteomes" id="UP000050535"/>
    </source>
</evidence>
<sequence>MALLVTVAVVYTTPWDNFLIARGVWGYGPGRILARVGYAPVSEYAFFGAQTVLTALWLSHLRADPPGASHRGRQTRTRERLLGVGLAGAIGVVGLWCLRSDPTFYLGAILTWAAPVLALQWAVGAPALLDRRRTVLLGVAVPTLYLSVVDRIAIHQGSGSCRRRTRPA</sequence>
<dbReference type="EC" id="5.5.1.19" evidence="9"/>
<evidence type="ECO:0000256" key="6">
    <source>
        <dbReference type="ARBA" id="ARBA00023136"/>
    </source>
</evidence>
<dbReference type="PATRIC" id="fig|699431.3.peg.483"/>
<keyword evidence="6 8" id="KW-0472">Membrane</keyword>
<keyword evidence="10" id="KW-1185">Reference proteome</keyword>
<dbReference type="GO" id="GO:0016117">
    <property type="term" value="P:carotenoid biosynthetic process"/>
    <property type="evidence" value="ECO:0007669"/>
    <property type="project" value="UniProtKB-KW"/>
</dbReference>
<organism evidence="9 10">
    <name type="scientific">Halolamina pelagica</name>
    <dbReference type="NCBI Taxonomy" id="699431"/>
    <lineage>
        <taxon>Archaea</taxon>
        <taxon>Methanobacteriati</taxon>
        <taxon>Methanobacteriota</taxon>
        <taxon>Stenosarchaea group</taxon>
        <taxon>Halobacteria</taxon>
        <taxon>Halobacteriales</taxon>
        <taxon>Haloferacaceae</taxon>
    </lineage>
</organism>
<evidence type="ECO:0000256" key="1">
    <source>
        <dbReference type="ARBA" id="ARBA00004141"/>
    </source>
</evidence>
<name>A0A0P7H8B9_9EURY</name>
<dbReference type="GO" id="GO:0016020">
    <property type="term" value="C:membrane"/>
    <property type="evidence" value="ECO:0007669"/>
    <property type="project" value="UniProtKB-SubCell"/>
</dbReference>
<dbReference type="GO" id="GO:0016872">
    <property type="term" value="F:intramolecular lyase activity"/>
    <property type="evidence" value="ECO:0007669"/>
    <property type="project" value="InterPro"/>
</dbReference>
<gene>
    <name evidence="9" type="primary">crtY</name>
    <name evidence="9" type="ORF">SY89_00463</name>
</gene>
<keyword evidence="3 8" id="KW-0812">Transmembrane</keyword>
<feature type="transmembrane region" description="Helical" evidence="8">
    <location>
        <begin position="81"/>
        <end position="98"/>
    </location>
</feature>
<dbReference type="Proteomes" id="UP000050535">
    <property type="component" value="Unassembled WGS sequence"/>
</dbReference>
<evidence type="ECO:0000256" key="5">
    <source>
        <dbReference type="ARBA" id="ARBA00022989"/>
    </source>
</evidence>
<keyword evidence="5 8" id="KW-1133">Transmembrane helix</keyword>
<dbReference type="GO" id="GO:0045436">
    <property type="term" value="F:lycopene beta cyclase activity"/>
    <property type="evidence" value="ECO:0007669"/>
    <property type="project" value="UniProtKB-ARBA"/>
</dbReference>
<dbReference type="NCBIfam" id="TIGR03462">
    <property type="entry name" value="CarR_dom_SF"/>
    <property type="match status" value="1"/>
</dbReference>
<evidence type="ECO:0000256" key="2">
    <source>
        <dbReference type="ARBA" id="ARBA00004829"/>
    </source>
</evidence>
<dbReference type="EMBL" id="LGUC01000001">
    <property type="protein sequence ID" value="KPN29746.1"/>
    <property type="molecule type" value="Genomic_DNA"/>
</dbReference>
<comment type="caution">
    <text evidence="9">The sequence shown here is derived from an EMBL/GenBank/DDBJ whole genome shotgun (WGS) entry which is preliminary data.</text>
</comment>
<dbReference type="AlphaFoldDB" id="A0A0P7H8B9"/>
<proteinExistence type="predicted"/>
<accession>A0A0P7H8B9</accession>
<comment type="pathway">
    <text evidence="2">Carotenoid biosynthesis.</text>
</comment>
<evidence type="ECO:0000256" key="7">
    <source>
        <dbReference type="ARBA" id="ARBA00023235"/>
    </source>
</evidence>
<feature type="transmembrane region" description="Helical" evidence="8">
    <location>
        <begin position="104"/>
        <end position="123"/>
    </location>
</feature>
<keyword evidence="4" id="KW-0125">Carotenoid biosynthesis</keyword>
<evidence type="ECO:0000256" key="3">
    <source>
        <dbReference type="ARBA" id="ARBA00022692"/>
    </source>
</evidence>
<comment type="subcellular location">
    <subcellularLocation>
        <location evidence="1">Membrane</location>
        <topology evidence="1">Multi-pass membrane protein</topology>
    </subcellularLocation>
</comment>
<evidence type="ECO:0000256" key="8">
    <source>
        <dbReference type="SAM" id="Phobius"/>
    </source>
</evidence>
<evidence type="ECO:0000313" key="9">
    <source>
        <dbReference type="EMBL" id="KPN29746.1"/>
    </source>
</evidence>
<protein>
    <submittedName>
        <fullName evidence="9">Lycopene beta-cyclase</fullName>
        <ecNumber evidence="9">5.5.1.19</ecNumber>
    </submittedName>
</protein>
<dbReference type="InterPro" id="IPR017825">
    <property type="entry name" value="Lycopene_cyclase_dom"/>
</dbReference>